<dbReference type="InterPro" id="IPR036157">
    <property type="entry name" value="dUTPase-like_sf"/>
</dbReference>
<dbReference type="EC" id="3.6.1.23" evidence="2"/>
<sequence length="144" mass="15675">MNIALIREVKTPLISSNGSAGIDFFVPYDFEETTVKSMESILIPSGVIAHIPKDHVLIAFNKSGISTKHGVIVGACVVDSDYQGEIHLHVINVSKEDYVVKAGQKLVQFILMPYVKPSIVVTDAQELFTKKTERGRNGFGSSGV</sequence>
<organism evidence="8">
    <name type="scientific">uncultured Caudovirales phage</name>
    <dbReference type="NCBI Taxonomy" id="2100421"/>
    <lineage>
        <taxon>Viruses</taxon>
        <taxon>Duplodnaviria</taxon>
        <taxon>Heunggongvirae</taxon>
        <taxon>Uroviricota</taxon>
        <taxon>Caudoviricetes</taxon>
        <taxon>Peduoviridae</taxon>
        <taxon>Maltschvirus</taxon>
        <taxon>Maltschvirus maltsch</taxon>
    </lineage>
</organism>
<name>A0A6J5SNS1_9CAUD</name>
<feature type="domain" description="dUTPase-like" evidence="5">
    <location>
        <begin position="8"/>
        <end position="143"/>
    </location>
</feature>
<protein>
    <recommendedName>
        <fullName evidence="2">dUTP diphosphatase</fullName>
        <ecNumber evidence="2">3.6.1.23</ecNumber>
    </recommendedName>
</protein>
<reference evidence="8" key="1">
    <citation type="submission" date="2020-05" db="EMBL/GenBank/DDBJ databases">
        <authorList>
            <person name="Chiriac C."/>
            <person name="Salcher M."/>
            <person name="Ghai R."/>
            <person name="Kavagutti S V."/>
        </authorList>
    </citation>
    <scope>NUCLEOTIDE SEQUENCE</scope>
</reference>
<dbReference type="InterPro" id="IPR029054">
    <property type="entry name" value="dUTPase-like"/>
</dbReference>
<dbReference type="CDD" id="cd07557">
    <property type="entry name" value="trimeric_dUTPase"/>
    <property type="match status" value="1"/>
</dbReference>
<evidence type="ECO:0000256" key="3">
    <source>
        <dbReference type="ARBA" id="ARBA00022801"/>
    </source>
</evidence>
<dbReference type="Gene3D" id="2.70.40.10">
    <property type="match status" value="1"/>
</dbReference>
<evidence type="ECO:0000256" key="2">
    <source>
        <dbReference type="ARBA" id="ARBA00012379"/>
    </source>
</evidence>
<dbReference type="EMBL" id="LR798405">
    <property type="protein sequence ID" value="CAB5229734.1"/>
    <property type="molecule type" value="Genomic_DNA"/>
</dbReference>
<comment type="similarity">
    <text evidence="1">Belongs to the dUTPase family.</text>
</comment>
<dbReference type="EMBL" id="LR797066">
    <property type="protein sequence ID" value="CAB4184914.1"/>
    <property type="molecule type" value="Genomic_DNA"/>
</dbReference>
<dbReference type="EMBL" id="LR797430">
    <property type="protein sequence ID" value="CAB4215692.1"/>
    <property type="molecule type" value="Genomic_DNA"/>
</dbReference>
<dbReference type="InterPro" id="IPR008181">
    <property type="entry name" value="dUTPase"/>
</dbReference>
<evidence type="ECO:0000313" key="6">
    <source>
        <dbReference type="EMBL" id="CAB4184914.1"/>
    </source>
</evidence>
<dbReference type="PANTHER" id="PTHR11241:SF0">
    <property type="entry name" value="DEOXYURIDINE 5'-TRIPHOSPHATE NUCLEOTIDOHYDROLASE"/>
    <property type="match status" value="1"/>
</dbReference>
<evidence type="ECO:0000313" key="9">
    <source>
        <dbReference type="EMBL" id="CAB5229734.1"/>
    </source>
</evidence>
<gene>
    <name evidence="6" type="ORF">UFOVP1116_48</name>
    <name evidence="7" type="ORF">UFOVP1391_18</name>
    <name evidence="8" type="ORF">UFOVP1480_41</name>
    <name evidence="9" type="ORF">UFOVP1568_11</name>
</gene>
<dbReference type="PANTHER" id="PTHR11241">
    <property type="entry name" value="DEOXYURIDINE 5'-TRIPHOSPHATE NUCLEOTIDOHYDROLASE"/>
    <property type="match status" value="1"/>
</dbReference>
<accession>A0A6J5SNS1</accession>
<dbReference type="EMBL" id="LR797343">
    <property type="protein sequence ID" value="CAB4203922.1"/>
    <property type="molecule type" value="Genomic_DNA"/>
</dbReference>
<dbReference type="GO" id="GO:0006226">
    <property type="term" value="P:dUMP biosynthetic process"/>
    <property type="evidence" value="ECO:0007669"/>
    <property type="project" value="InterPro"/>
</dbReference>
<dbReference type="NCBIfam" id="TIGR00576">
    <property type="entry name" value="dut"/>
    <property type="match status" value="1"/>
</dbReference>
<evidence type="ECO:0000259" key="5">
    <source>
        <dbReference type="Pfam" id="PF00692"/>
    </source>
</evidence>
<dbReference type="GO" id="GO:0046081">
    <property type="term" value="P:dUTP catabolic process"/>
    <property type="evidence" value="ECO:0007669"/>
    <property type="project" value="InterPro"/>
</dbReference>
<dbReference type="InterPro" id="IPR033704">
    <property type="entry name" value="dUTPase_trimeric"/>
</dbReference>
<keyword evidence="3" id="KW-0378">Hydrolase</keyword>
<proteinExistence type="inferred from homology"/>
<evidence type="ECO:0000256" key="1">
    <source>
        <dbReference type="ARBA" id="ARBA00006581"/>
    </source>
</evidence>
<evidence type="ECO:0000313" key="7">
    <source>
        <dbReference type="EMBL" id="CAB4203922.1"/>
    </source>
</evidence>
<dbReference type="GO" id="GO:0004170">
    <property type="term" value="F:dUTP diphosphatase activity"/>
    <property type="evidence" value="ECO:0007669"/>
    <property type="project" value="UniProtKB-EC"/>
</dbReference>
<dbReference type="SUPFAM" id="SSF51283">
    <property type="entry name" value="dUTPase-like"/>
    <property type="match status" value="1"/>
</dbReference>
<dbReference type="GO" id="GO:0000287">
    <property type="term" value="F:magnesium ion binding"/>
    <property type="evidence" value="ECO:0007669"/>
    <property type="project" value="InterPro"/>
</dbReference>
<evidence type="ECO:0000256" key="4">
    <source>
        <dbReference type="ARBA" id="ARBA00023080"/>
    </source>
</evidence>
<keyword evidence="4" id="KW-0546">Nucleotide metabolism</keyword>
<dbReference type="Pfam" id="PF00692">
    <property type="entry name" value="dUTPase"/>
    <property type="match status" value="1"/>
</dbReference>
<evidence type="ECO:0000313" key="8">
    <source>
        <dbReference type="EMBL" id="CAB4215692.1"/>
    </source>
</evidence>